<name>R7TL87_CAPTE</name>
<dbReference type="GO" id="GO:0009307">
    <property type="term" value="P:DNA restriction-modification system"/>
    <property type="evidence" value="ECO:0007669"/>
    <property type="project" value="UniProtKB-KW"/>
</dbReference>
<evidence type="ECO:0000313" key="5">
    <source>
        <dbReference type="EMBL" id="ELT94434.1"/>
    </source>
</evidence>
<protein>
    <recommendedName>
        <fullName evidence="4">Type I restriction modification DNA specificity domain-containing protein</fullName>
    </recommendedName>
</protein>
<dbReference type="EMBL" id="AMQN01029201">
    <property type="status" value="NOT_ANNOTATED_CDS"/>
    <property type="molecule type" value="Genomic_DNA"/>
</dbReference>
<accession>R7TL87</accession>
<dbReference type="HOGENOM" id="CLU_021095_9_1_1"/>
<dbReference type="Pfam" id="PF01420">
    <property type="entry name" value="Methylase_S"/>
    <property type="match status" value="1"/>
</dbReference>
<organism evidence="5">
    <name type="scientific">Capitella teleta</name>
    <name type="common">Polychaete worm</name>
    <dbReference type="NCBI Taxonomy" id="283909"/>
    <lineage>
        <taxon>Eukaryota</taxon>
        <taxon>Metazoa</taxon>
        <taxon>Spiralia</taxon>
        <taxon>Lophotrochozoa</taxon>
        <taxon>Annelida</taxon>
        <taxon>Polychaeta</taxon>
        <taxon>Sedentaria</taxon>
        <taxon>Scolecida</taxon>
        <taxon>Capitellidae</taxon>
        <taxon>Capitella</taxon>
    </lineage>
</organism>
<evidence type="ECO:0000313" key="7">
    <source>
        <dbReference type="Proteomes" id="UP000014760"/>
    </source>
</evidence>
<evidence type="ECO:0000256" key="1">
    <source>
        <dbReference type="ARBA" id="ARBA00010923"/>
    </source>
</evidence>
<keyword evidence="7" id="KW-1185">Reference proteome</keyword>
<evidence type="ECO:0000313" key="6">
    <source>
        <dbReference type="EnsemblMetazoa" id="CapteP121954"/>
    </source>
</evidence>
<dbReference type="PANTHER" id="PTHR30408:SF13">
    <property type="entry name" value="TYPE I RESTRICTION ENZYME HINDI SPECIFICITY SUBUNIT"/>
    <property type="match status" value="1"/>
</dbReference>
<dbReference type="CDD" id="cd17244">
    <property type="entry name" value="RMtype1_S_Apa101655I-TRD2-CR2_like"/>
    <property type="match status" value="1"/>
</dbReference>
<evidence type="ECO:0000256" key="3">
    <source>
        <dbReference type="ARBA" id="ARBA00023125"/>
    </source>
</evidence>
<reference evidence="5 7" key="2">
    <citation type="journal article" date="2013" name="Nature">
        <title>Insights into bilaterian evolution from three spiralian genomes.</title>
        <authorList>
            <person name="Simakov O."/>
            <person name="Marletaz F."/>
            <person name="Cho S.J."/>
            <person name="Edsinger-Gonzales E."/>
            <person name="Havlak P."/>
            <person name="Hellsten U."/>
            <person name="Kuo D.H."/>
            <person name="Larsson T."/>
            <person name="Lv J."/>
            <person name="Arendt D."/>
            <person name="Savage R."/>
            <person name="Osoegawa K."/>
            <person name="de Jong P."/>
            <person name="Grimwood J."/>
            <person name="Chapman J.A."/>
            <person name="Shapiro H."/>
            <person name="Aerts A."/>
            <person name="Otillar R.P."/>
            <person name="Terry A.Y."/>
            <person name="Boore J.L."/>
            <person name="Grigoriev I.V."/>
            <person name="Lindberg D.R."/>
            <person name="Seaver E.C."/>
            <person name="Weisblat D.A."/>
            <person name="Putnam N.H."/>
            <person name="Rokhsar D.S."/>
        </authorList>
    </citation>
    <scope>NUCLEOTIDE SEQUENCE</scope>
    <source>
        <strain evidence="5 7">I ESC-2004</strain>
    </source>
</reference>
<dbReference type="GO" id="GO:0003677">
    <property type="term" value="F:DNA binding"/>
    <property type="evidence" value="ECO:0007669"/>
    <property type="project" value="UniProtKB-KW"/>
</dbReference>
<reference evidence="6" key="3">
    <citation type="submission" date="2015-06" db="UniProtKB">
        <authorList>
            <consortium name="EnsemblMetazoa"/>
        </authorList>
    </citation>
    <scope>IDENTIFICATION</scope>
</reference>
<evidence type="ECO:0000256" key="2">
    <source>
        <dbReference type="ARBA" id="ARBA00022747"/>
    </source>
</evidence>
<feature type="domain" description="Type I restriction modification DNA specificity" evidence="4">
    <location>
        <begin position="82"/>
        <end position="227"/>
    </location>
</feature>
<dbReference type="InterPro" id="IPR052021">
    <property type="entry name" value="Type-I_RS_S_subunit"/>
</dbReference>
<dbReference type="EMBL" id="KB309426">
    <property type="protein sequence ID" value="ELT94434.1"/>
    <property type="molecule type" value="Genomic_DNA"/>
</dbReference>
<gene>
    <name evidence="5" type="ORF">CAPTEDRAFT_121954</name>
</gene>
<dbReference type="InterPro" id="IPR000055">
    <property type="entry name" value="Restrct_endonuc_typeI_TRD"/>
</dbReference>
<comment type="similarity">
    <text evidence="1">Belongs to the type-I restriction system S methylase family.</text>
</comment>
<dbReference type="SUPFAM" id="SSF116734">
    <property type="entry name" value="DNA methylase specificity domain"/>
    <property type="match status" value="1"/>
</dbReference>
<keyword evidence="2" id="KW-0680">Restriction system</keyword>
<dbReference type="EnsemblMetazoa" id="CapteT121954">
    <property type="protein sequence ID" value="CapteP121954"/>
    <property type="gene ID" value="CapteG121954"/>
</dbReference>
<dbReference type="AlphaFoldDB" id="R7TL87"/>
<dbReference type="OrthoDB" id="10493000at2759"/>
<reference evidence="7" key="1">
    <citation type="submission" date="2012-12" db="EMBL/GenBank/DDBJ databases">
        <authorList>
            <person name="Hellsten U."/>
            <person name="Grimwood J."/>
            <person name="Chapman J.A."/>
            <person name="Shapiro H."/>
            <person name="Aerts A."/>
            <person name="Otillar R.P."/>
            <person name="Terry A.Y."/>
            <person name="Boore J.L."/>
            <person name="Simakov O."/>
            <person name="Marletaz F."/>
            <person name="Cho S.-J."/>
            <person name="Edsinger-Gonzales E."/>
            <person name="Havlak P."/>
            <person name="Kuo D.-H."/>
            <person name="Larsson T."/>
            <person name="Lv J."/>
            <person name="Arendt D."/>
            <person name="Savage R."/>
            <person name="Osoegawa K."/>
            <person name="de Jong P."/>
            <person name="Lindberg D.R."/>
            <person name="Seaver E.C."/>
            <person name="Weisblat D.A."/>
            <person name="Putnam N.H."/>
            <person name="Grigoriev I.V."/>
            <person name="Rokhsar D.S."/>
        </authorList>
    </citation>
    <scope>NUCLEOTIDE SEQUENCE</scope>
    <source>
        <strain evidence="7">I ESC-2004</strain>
    </source>
</reference>
<dbReference type="Proteomes" id="UP000014760">
    <property type="component" value="Unassembled WGS sequence"/>
</dbReference>
<sequence>MAQACFKSWFVDFEPTRTKMAALAAGGSEEDLNLAAMSAISGKSAQALATLKATNPESYANLHSTASLFPSRLEMSELGEIPEGWGYKSAETLYDIAIGKTPPRKESQWFSRNPADIKWLSIKDMGNNSVFTGDTSEYLTSKAVAKHNVKIVPAKTVLLSFKLTVGRVQIASDEICTNEAIAHLKQKEKSPDHIWTYCYLKQFDYSKLGSTSSIATAVNSQTIKKMPVLCAGEELLRRFMVAMENVFSEIVGNEKQSQTLTQLRDSLLPKLLSGEISVDATTQASEAV</sequence>
<keyword evidence="3" id="KW-0238">DNA-binding</keyword>
<dbReference type="PANTHER" id="PTHR30408">
    <property type="entry name" value="TYPE-1 RESTRICTION ENZYME ECOKI SPECIFICITY PROTEIN"/>
    <property type="match status" value="1"/>
</dbReference>
<dbReference type="InterPro" id="IPR044946">
    <property type="entry name" value="Restrct_endonuc_typeI_TRD_sf"/>
</dbReference>
<dbReference type="Gene3D" id="3.90.220.20">
    <property type="entry name" value="DNA methylase specificity domains"/>
    <property type="match status" value="1"/>
</dbReference>
<dbReference type="OMA" id="VIPNKEY"/>
<evidence type="ECO:0000259" key="4">
    <source>
        <dbReference type="Pfam" id="PF01420"/>
    </source>
</evidence>
<proteinExistence type="inferred from homology"/>